<evidence type="ECO:0000313" key="2">
    <source>
        <dbReference type="EMBL" id="JAT05055.1"/>
    </source>
</evidence>
<accession>A0A1B6K0U2</accession>
<gene>
    <name evidence="2" type="ORF">g.59274</name>
</gene>
<feature type="signal peptide" evidence="1">
    <location>
        <begin position="1"/>
        <end position="21"/>
    </location>
</feature>
<keyword evidence="1" id="KW-0732">Signal</keyword>
<organism evidence="2">
    <name type="scientific">Homalodisca liturata</name>
    <dbReference type="NCBI Taxonomy" id="320908"/>
    <lineage>
        <taxon>Eukaryota</taxon>
        <taxon>Metazoa</taxon>
        <taxon>Ecdysozoa</taxon>
        <taxon>Arthropoda</taxon>
        <taxon>Hexapoda</taxon>
        <taxon>Insecta</taxon>
        <taxon>Pterygota</taxon>
        <taxon>Neoptera</taxon>
        <taxon>Paraneoptera</taxon>
        <taxon>Hemiptera</taxon>
        <taxon>Auchenorrhyncha</taxon>
        <taxon>Membracoidea</taxon>
        <taxon>Cicadellidae</taxon>
        <taxon>Cicadellinae</taxon>
        <taxon>Proconiini</taxon>
        <taxon>Homalodisca</taxon>
    </lineage>
</organism>
<sequence length="146" mass="16820">MFPIKSLAVANVFAFAAVVMSESSSELMQCLVSESLILDKLLFKMLNHLVKYSGKTILDTIHLYNSHLRNLTELVKADSDGAQPCLDNFLRTGNPKFLEVEHSDFQLKVWLRWKDDDVATFHSLCVRAYNHWADLMFLHHNFTTFI</sequence>
<reference evidence="2" key="1">
    <citation type="submission" date="2015-11" db="EMBL/GenBank/DDBJ databases">
        <title>De novo transcriptome assembly of four potential Pierce s Disease insect vectors from Arizona vineyards.</title>
        <authorList>
            <person name="Tassone E.E."/>
        </authorList>
    </citation>
    <scope>NUCLEOTIDE SEQUENCE</scope>
</reference>
<dbReference type="EMBL" id="GECU01002652">
    <property type="protein sequence ID" value="JAT05055.1"/>
    <property type="molecule type" value="Transcribed_RNA"/>
</dbReference>
<dbReference type="AlphaFoldDB" id="A0A1B6K0U2"/>
<proteinExistence type="predicted"/>
<protein>
    <submittedName>
        <fullName evidence="2">Uncharacterized protein</fullName>
    </submittedName>
</protein>
<evidence type="ECO:0000256" key="1">
    <source>
        <dbReference type="SAM" id="SignalP"/>
    </source>
</evidence>
<feature type="chain" id="PRO_5008586339" evidence="1">
    <location>
        <begin position="22"/>
        <end position="146"/>
    </location>
</feature>
<name>A0A1B6K0U2_9HEMI</name>